<gene>
    <name evidence="2" type="ORF">SAMN05660330_00350</name>
</gene>
<name>A0A1H0JWJ9_9BACT</name>
<feature type="transmembrane region" description="Helical" evidence="1">
    <location>
        <begin position="173"/>
        <end position="200"/>
    </location>
</feature>
<feature type="transmembrane region" description="Helical" evidence="1">
    <location>
        <begin position="83"/>
        <end position="103"/>
    </location>
</feature>
<evidence type="ECO:0000313" key="3">
    <source>
        <dbReference type="Proteomes" id="UP000199073"/>
    </source>
</evidence>
<evidence type="ECO:0000313" key="2">
    <source>
        <dbReference type="EMBL" id="SDO47949.1"/>
    </source>
</evidence>
<dbReference type="Gene3D" id="1.20.120.1760">
    <property type="match status" value="1"/>
</dbReference>
<evidence type="ECO:0000256" key="1">
    <source>
        <dbReference type="SAM" id="Phobius"/>
    </source>
</evidence>
<keyword evidence="1" id="KW-1133">Transmembrane helix</keyword>
<keyword evidence="1" id="KW-0472">Membrane</keyword>
<organism evidence="2 3">
    <name type="scientific">Desulforhopalus singaporensis</name>
    <dbReference type="NCBI Taxonomy" id="91360"/>
    <lineage>
        <taxon>Bacteria</taxon>
        <taxon>Pseudomonadati</taxon>
        <taxon>Thermodesulfobacteriota</taxon>
        <taxon>Desulfobulbia</taxon>
        <taxon>Desulfobulbales</taxon>
        <taxon>Desulfocapsaceae</taxon>
        <taxon>Desulforhopalus</taxon>
    </lineage>
</organism>
<proteinExistence type="predicted"/>
<feature type="transmembrane region" description="Helical" evidence="1">
    <location>
        <begin position="30"/>
        <end position="50"/>
    </location>
</feature>
<dbReference type="PROSITE" id="PS00379">
    <property type="entry name" value="CDP_ALCOHOL_P_TRANSF"/>
    <property type="match status" value="1"/>
</dbReference>
<accession>A0A1H0JWJ9</accession>
<dbReference type="InterPro" id="IPR043130">
    <property type="entry name" value="CDP-OH_PTrfase_TM_dom"/>
</dbReference>
<dbReference type="STRING" id="91360.SAMN05660330_00350"/>
<keyword evidence="1" id="KW-0812">Transmembrane</keyword>
<dbReference type="Proteomes" id="UP000199073">
    <property type="component" value="Unassembled WGS sequence"/>
</dbReference>
<dbReference type="InterPro" id="IPR048254">
    <property type="entry name" value="CDP_ALCOHOL_P_TRANSF_CS"/>
</dbReference>
<keyword evidence="3" id="KW-1185">Reference proteome</keyword>
<dbReference type="EMBL" id="FNJI01000002">
    <property type="protein sequence ID" value="SDO47949.1"/>
    <property type="molecule type" value="Genomic_DNA"/>
</dbReference>
<feature type="transmembrane region" description="Helical" evidence="1">
    <location>
        <begin position="109"/>
        <end position="132"/>
    </location>
</feature>
<protein>
    <submittedName>
        <fullName evidence="2">Phosphatidylglycerophosphate synthase</fullName>
    </submittedName>
</protein>
<feature type="transmembrane region" description="Helical" evidence="1">
    <location>
        <begin position="148"/>
        <end position="167"/>
    </location>
</feature>
<dbReference type="AlphaFoldDB" id="A0A1H0JWJ9"/>
<dbReference type="RefSeq" id="WP_092219153.1">
    <property type="nucleotide sequence ID" value="NZ_FNJI01000002.1"/>
</dbReference>
<sequence>MFDRYVWQLCNHPLNRAASQLKKYGVSADLVTVTGFVIGIGVVPALYFHLYPVALSCIAGNRICDGVDGALARITSMSDSGGFLDIVLDFIFYSAVVLGFALSAPDTNAPAAVFLLFSFIGTSSSFLAFAVMAQKRGLTCMRFPAKSLYYLSGICESTETIVVFVLACFRPSWFPVLAVCFAVLCLLTTIIRVVTGYMILAKTR</sequence>
<reference evidence="2 3" key="1">
    <citation type="submission" date="2016-10" db="EMBL/GenBank/DDBJ databases">
        <authorList>
            <person name="de Groot N.N."/>
        </authorList>
    </citation>
    <scope>NUCLEOTIDE SEQUENCE [LARGE SCALE GENOMIC DNA]</scope>
    <source>
        <strain evidence="2 3">DSM 12130</strain>
    </source>
</reference>
<dbReference type="OrthoDB" id="9790577at2"/>